<dbReference type="AlphaFoldDB" id="A0A3R8TX22"/>
<gene>
    <name evidence="1" type="ORF">EGJ28_21515</name>
</gene>
<dbReference type="EMBL" id="RHQL01000019">
    <property type="protein sequence ID" value="RRV05103.1"/>
    <property type="molecule type" value="Genomic_DNA"/>
</dbReference>
<sequence>MTPQNITNSKEIQLGSISVTVRELTVIQVRDWLAAMVQPGEQVDIIDQAFFNECSLSDLQRMTSLTLAQIDQLRPSELRQVIALCKELNPDFFGFMARLVKPVAPTA</sequence>
<proteinExistence type="predicted"/>
<protein>
    <recommendedName>
        <fullName evidence="3">Phage tail assembly protein</fullName>
    </recommendedName>
</protein>
<name>A0A3R8TX22_9GAMM</name>
<dbReference type="RefSeq" id="WP_125940351.1">
    <property type="nucleotide sequence ID" value="NZ_RHQL01000019.1"/>
</dbReference>
<dbReference type="Proteomes" id="UP000276506">
    <property type="component" value="Unassembled WGS sequence"/>
</dbReference>
<evidence type="ECO:0008006" key="3">
    <source>
        <dbReference type="Google" id="ProtNLM"/>
    </source>
</evidence>
<evidence type="ECO:0000313" key="1">
    <source>
        <dbReference type="EMBL" id="RRV05103.1"/>
    </source>
</evidence>
<comment type="caution">
    <text evidence="1">The sequence shown here is derived from an EMBL/GenBank/DDBJ whole genome shotgun (WGS) entry which is preliminary data.</text>
</comment>
<reference evidence="1 2" key="1">
    <citation type="submission" date="2018-10" db="EMBL/GenBank/DDBJ databases">
        <title>Transmission dynamics of multidrug resistant bacteria on intensive care unit surfaces.</title>
        <authorList>
            <person name="D'Souza A.W."/>
            <person name="Potter R.F."/>
            <person name="Wallace M."/>
            <person name="Shupe A."/>
            <person name="Patel S."/>
            <person name="Sun S."/>
            <person name="Gul D."/>
            <person name="Kwon J.H."/>
            <person name="Andleeb S."/>
            <person name="Burnham C.-A.D."/>
            <person name="Dantas G."/>
        </authorList>
    </citation>
    <scope>NUCLEOTIDE SEQUENCE [LARGE SCALE GENOMIC DNA]</scope>
    <source>
        <strain evidence="1 2">PX_177</strain>
    </source>
</reference>
<evidence type="ECO:0000313" key="2">
    <source>
        <dbReference type="Proteomes" id="UP000276506"/>
    </source>
</evidence>
<organism evidence="1 2">
    <name type="scientific">Stutzerimonas xanthomarina</name>
    <dbReference type="NCBI Taxonomy" id="271420"/>
    <lineage>
        <taxon>Bacteria</taxon>
        <taxon>Pseudomonadati</taxon>
        <taxon>Pseudomonadota</taxon>
        <taxon>Gammaproteobacteria</taxon>
        <taxon>Pseudomonadales</taxon>
        <taxon>Pseudomonadaceae</taxon>
        <taxon>Stutzerimonas</taxon>
    </lineage>
</organism>
<accession>A0A3R8TX22</accession>